<feature type="domain" description="ATPase F1/V1/A1 complex alpha/beta subunit nucleotide-binding" evidence="9">
    <location>
        <begin position="134"/>
        <end position="352"/>
    </location>
</feature>
<keyword evidence="2 8" id="KW-0813">Transport</keyword>
<dbReference type="Pfam" id="PF22919">
    <property type="entry name" value="ATP-synt_VA_C"/>
    <property type="match status" value="1"/>
</dbReference>
<evidence type="ECO:0000313" key="13">
    <source>
        <dbReference type="Proteomes" id="UP001143747"/>
    </source>
</evidence>
<dbReference type="InterPro" id="IPR027417">
    <property type="entry name" value="P-loop_NTPase"/>
</dbReference>
<proteinExistence type="inferred from homology"/>
<dbReference type="GO" id="GO:0005524">
    <property type="term" value="F:ATP binding"/>
    <property type="evidence" value="ECO:0007669"/>
    <property type="project" value="UniProtKB-UniRule"/>
</dbReference>
<evidence type="ECO:0000256" key="3">
    <source>
        <dbReference type="ARBA" id="ARBA00022475"/>
    </source>
</evidence>
<keyword evidence="5 8" id="KW-0406">Ion transport</keyword>
<dbReference type="CDD" id="cd18112">
    <property type="entry name" value="ATP-synt_V_A-type_beta_C"/>
    <property type="match status" value="1"/>
</dbReference>
<dbReference type="HAMAP" id="MF_00310">
    <property type="entry name" value="ATP_synth_B_arch"/>
    <property type="match status" value="1"/>
</dbReference>
<gene>
    <name evidence="8" type="primary">atpB</name>
    <name evidence="12" type="ORF">L0665_03180</name>
</gene>
<comment type="similarity">
    <text evidence="1 8">Belongs to the ATPase alpha/beta chains family.</text>
</comment>
<dbReference type="GO" id="GO:0046933">
    <property type="term" value="F:proton-transporting ATP synthase activity, rotational mechanism"/>
    <property type="evidence" value="ECO:0007669"/>
    <property type="project" value="UniProtKB-UniRule"/>
</dbReference>
<keyword evidence="4 8" id="KW-0375">Hydrogen ion transport</keyword>
<evidence type="ECO:0000256" key="1">
    <source>
        <dbReference type="ARBA" id="ARBA00008936"/>
    </source>
</evidence>
<feature type="domain" description="ATPase F1/V1/A1 complex alpha/beta subunit N-terminal" evidence="10">
    <location>
        <begin position="11"/>
        <end position="77"/>
    </location>
</feature>
<evidence type="ECO:0000256" key="8">
    <source>
        <dbReference type="HAMAP-Rule" id="MF_00310"/>
    </source>
</evidence>
<keyword evidence="3 8" id="KW-1003">Cell membrane</keyword>
<dbReference type="GO" id="GO:0042777">
    <property type="term" value="P:proton motive force-driven plasma membrane ATP synthesis"/>
    <property type="evidence" value="ECO:0007669"/>
    <property type="project" value="UniProtKB-UniRule"/>
</dbReference>
<keyword evidence="13" id="KW-1185">Reference proteome</keyword>
<comment type="function">
    <text evidence="8">Component of the A-type ATP synthase that produces ATP from ADP in the presence of a proton gradient across the membrane. The B chain is a regulatory subunit.</text>
</comment>
<accession>A0A9Q4PVJ1</accession>
<dbReference type="PANTHER" id="PTHR43389:SF4">
    <property type="entry name" value="V-TYPE PROTON ATPASE SUBUNIT B"/>
    <property type="match status" value="1"/>
</dbReference>
<dbReference type="EMBL" id="JAKELO010000002">
    <property type="protein sequence ID" value="MDE4907614.1"/>
    <property type="molecule type" value="Genomic_DNA"/>
</dbReference>
<comment type="caution">
    <text evidence="12">The sequence shown here is derived from an EMBL/GenBank/DDBJ whole genome shotgun (WGS) entry which is preliminary data.</text>
</comment>
<evidence type="ECO:0000256" key="5">
    <source>
        <dbReference type="ARBA" id="ARBA00023065"/>
    </source>
</evidence>
<dbReference type="InterPro" id="IPR020003">
    <property type="entry name" value="ATPase_a/bsu_AS"/>
</dbReference>
<dbReference type="Pfam" id="PF00006">
    <property type="entry name" value="ATP-synt_ab"/>
    <property type="match status" value="1"/>
</dbReference>
<dbReference type="InterPro" id="IPR000194">
    <property type="entry name" value="ATPase_F1/V1/A1_a/bsu_nucl-bd"/>
</dbReference>
<dbReference type="SUPFAM" id="SSF52540">
    <property type="entry name" value="P-loop containing nucleoside triphosphate hydrolases"/>
    <property type="match status" value="1"/>
</dbReference>
<comment type="subcellular location">
    <subcellularLocation>
        <location evidence="8">Cell membrane</location>
        <topology evidence="8">Peripheral membrane protein</topology>
    </subcellularLocation>
</comment>
<evidence type="ECO:0000313" key="12">
    <source>
        <dbReference type="EMBL" id="MDE4907614.1"/>
    </source>
</evidence>
<keyword evidence="7 8" id="KW-0066">ATP synthesis</keyword>
<evidence type="ECO:0000256" key="6">
    <source>
        <dbReference type="ARBA" id="ARBA00023136"/>
    </source>
</evidence>
<dbReference type="Gene3D" id="3.40.50.12240">
    <property type="match status" value="1"/>
</dbReference>
<dbReference type="PANTHER" id="PTHR43389">
    <property type="entry name" value="V-TYPE PROTON ATPASE SUBUNIT B"/>
    <property type="match status" value="1"/>
</dbReference>
<dbReference type="CDD" id="cd18118">
    <property type="entry name" value="ATP-synt_V_A-type_beta_N"/>
    <property type="match status" value="1"/>
</dbReference>
<dbReference type="RefSeq" id="WP_274924262.1">
    <property type="nucleotide sequence ID" value="NZ_JAKELO010000002.1"/>
</dbReference>
<dbReference type="PIRSF" id="PIRSF039114">
    <property type="entry name" value="V-ATPsynth_beta/V-ATPase_B"/>
    <property type="match status" value="1"/>
</dbReference>
<evidence type="ECO:0000259" key="11">
    <source>
        <dbReference type="Pfam" id="PF22919"/>
    </source>
</evidence>
<dbReference type="Proteomes" id="UP001143747">
    <property type="component" value="Unassembled WGS sequence"/>
</dbReference>
<evidence type="ECO:0000259" key="9">
    <source>
        <dbReference type="Pfam" id="PF00006"/>
    </source>
</evidence>
<feature type="domain" description="ATP synthase A/B type C-terminal" evidence="11">
    <location>
        <begin position="358"/>
        <end position="456"/>
    </location>
</feature>
<protein>
    <recommendedName>
        <fullName evidence="8">A-type ATP synthase subunit B</fullName>
    </recommendedName>
</protein>
<name>A0A9Q4PVJ1_9EURY</name>
<dbReference type="InterPro" id="IPR022879">
    <property type="entry name" value="V-ATPase_su_B/beta"/>
</dbReference>
<dbReference type="CDD" id="cd01135">
    <property type="entry name" value="V_A-ATPase_B"/>
    <property type="match status" value="1"/>
</dbReference>
<dbReference type="AlphaFoldDB" id="A0A9Q4PVJ1"/>
<organism evidence="12 13">
    <name type="scientific">Methanogenium marinum</name>
    <dbReference type="NCBI Taxonomy" id="348610"/>
    <lineage>
        <taxon>Archaea</taxon>
        <taxon>Methanobacteriati</taxon>
        <taxon>Methanobacteriota</taxon>
        <taxon>Stenosarchaea group</taxon>
        <taxon>Methanomicrobia</taxon>
        <taxon>Methanomicrobiales</taxon>
        <taxon>Methanomicrobiaceae</taxon>
        <taxon>Methanogenium</taxon>
    </lineage>
</organism>
<dbReference type="InterPro" id="IPR055190">
    <property type="entry name" value="ATP-synt_VA_C"/>
</dbReference>
<sequence length="462" mass="49942">MTSPAREYTSVVRVAGPLMAVSGVGDAAYGEVVEVRLPGGGTRLGEVLESRLDLAIIQVFGGTRDLDTDITSVRFTGVPMRMVVSPEIIGRVFDGSAAPADGGGAVIPGKVMDIAGSAVNPTARAYPEDCIETGISAIDVMNTLVRGQKLPIFSGAGLPHSALAAQIARQARVLRDNEEFALVFGAMGITNEDAQFFLDEFEDTGALGHAVLFINRADDPAIERIITPRLALTAAEYLAFDRGMHVLVILQDMTAYCEALREVSAARDEVPARRGYPGYMYTDLASIFERAGRIYGRKGSITQLPIISMPDDDITHPVPDLTGYITEGQIVLSRDLHRKGIYPPIDVLPSLSRLMSGGIGEGKTREDHSAVSDQLYAAYAKGRRLESLVTVIGDEGLSESDRRYLAFSARFEREFIGQGRAGGRAVEESIDAAWDLLNIFPEEELNRISTDLIEKYRGGAEQ</sequence>
<keyword evidence="6 8" id="KW-0472">Membrane</keyword>
<dbReference type="NCBIfam" id="NF003235">
    <property type="entry name" value="PRK04196.1"/>
    <property type="match status" value="1"/>
</dbReference>
<dbReference type="InterPro" id="IPR004100">
    <property type="entry name" value="ATPase_F1/V1/A1_a/bsu_N"/>
</dbReference>
<comment type="subunit">
    <text evidence="8">Has multiple subunits with at least A(3), B(3), C, D, E, F, H, I and proteolipid K(x).</text>
</comment>
<reference evidence="12" key="1">
    <citation type="submission" date="2022-01" db="EMBL/GenBank/DDBJ databases">
        <title>Draft genome of Methanogenium marinum DSM 15558.</title>
        <authorList>
            <person name="Chen S.-C."/>
            <person name="You Y.-T."/>
        </authorList>
    </citation>
    <scope>NUCLEOTIDE SEQUENCE</scope>
    <source>
        <strain evidence="12">DSM 15558</strain>
    </source>
</reference>
<dbReference type="Pfam" id="PF02874">
    <property type="entry name" value="ATP-synt_ab_N"/>
    <property type="match status" value="1"/>
</dbReference>
<evidence type="ECO:0000256" key="4">
    <source>
        <dbReference type="ARBA" id="ARBA00022781"/>
    </source>
</evidence>
<dbReference type="PROSITE" id="PS00152">
    <property type="entry name" value="ATPASE_ALPHA_BETA"/>
    <property type="match status" value="1"/>
</dbReference>
<evidence type="ECO:0000256" key="7">
    <source>
        <dbReference type="ARBA" id="ARBA00023310"/>
    </source>
</evidence>
<evidence type="ECO:0000256" key="2">
    <source>
        <dbReference type="ARBA" id="ARBA00022448"/>
    </source>
</evidence>
<dbReference type="GO" id="GO:0005886">
    <property type="term" value="C:plasma membrane"/>
    <property type="evidence" value="ECO:0007669"/>
    <property type="project" value="UniProtKB-SubCell"/>
</dbReference>
<evidence type="ECO:0000259" key="10">
    <source>
        <dbReference type="Pfam" id="PF02874"/>
    </source>
</evidence>